<proteinExistence type="predicted"/>
<dbReference type="EMBL" id="RBAL01000037">
    <property type="protein sequence ID" value="RKN35159.1"/>
    <property type="molecule type" value="Genomic_DNA"/>
</dbReference>
<evidence type="ECO:0000313" key="2">
    <source>
        <dbReference type="EMBL" id="RKN35159.1"/>
    </source>
</evidence>
<dbReference type="RefSeq" id="WP_120685145.1">
    <property type="nucleotide sequence ID" value="NZ_RBAL01000037.1"/>
</dbReference>
<comment type="caution">
    <text evidence="2">The sequence shown here is derived from an EMBL/GenBank/DDBJ whole genome shotgun (WGS) entry which is preliminary data.</text>
</comment>
<dbReference type="OrthoDB" id="1256785at2"/>
<keyword evidence="3" id="KW-1185">Reference proteome</keyword>
<organism evidence="2 3">
    <name type="scientific">Streptomyces hoynatensis</name>
    <dbReference type="NCBI Taxonomy" id="1141874"/>
    <lineage>
        <taxon>Bacteria</taxon>
        <taxon>Bacillati</taxon>
        <taxon>Actinomycetota</taxon>
        <taxon>Actinomycetes</taxon>
        <taxon>Kitasatosporales</taxon>
        <taxon>Streptomycetaceae</taxon>
        <taxon>Streptomyces</taxon>
    </lineage>
</organism>
<gene>
    <name evidence="2" type="ORF">D7294_30940</name>
</gene>
<accession>A0A3A9YDA4</accession>
<dbReference type="Gene3D" id="3.10.450.50">
    <property type="match status" value="1"/>
</dbReference>
<dbReference type="InterPro" id="IPR032710">
    <property type="entry name" value="NTF2-like_dom_sf"/>
</dbReference>
<sequence>MSAPTHATPGEDLAGYLVGYTRDMAFGEEDPVAVLDRYYTADFVHVNDGLAMDRAALIAHAKPARRNTVAAEVLVHDALVSGDRAAARYTLRTEMRKGARLAFECYLFGELAPDGRLRRVVSTTRDVSPGTERRANPA</sequence>
<reference evidence="2 3" key="1">
    <citation type="journal article" date="2014" name="Int. J. Syst. Evol. Microbiol.">
        <title>Streptomyces hoynatensis sp. nov., isolated from deep marine sediment.</title>
        <authorList>
            <person name="Veyisoglu A."/>
            <person name="Sahin N."/>
        </authorList>
    </citation>
    <scope>NUCLEOTIDE SEQUENCE [LARGE SCALE GENOMIC DNA]</scope>
    <source>
        <strain evidence="2 3">KCTC 29097</strain>
    </source>
</reference>
<protein>
    <submittedName>
        <fullName evidence="2">Nuclear transport factor 2 family protein</fullName>
    </submittedName>
</protein>
<dbReference type="SUPFAM" id="SSF54427">
    <property type="entry name" value="NTF2-like"/>
    <property type="match status" value="1"/>
</dbReference>
<dbReference type="Proteomes" id="UP000272474">
    <property type="component" value="Unassembled WGS sequence"/>
</dbReference>
<dbReference type="InterPro" id="IPR037401">
    <property type="entry name" value="SnoaL-like"/>
</dbReference>
<evidence type="ECO:0000259" key="1">
    <source>
        <dbReference type="Pfam" id="PF12680"/>
    </source>
</evidence>
<feature type="domain" description="SnoaL-like" evidence="1">
    <location>
        <begin position="25"/>
        <end position="119"/>
    </location>
</feature>
<evidence type="ECO:0000313" key="3">
    <source>
        <dbReference type="Proteomes" id="UP000272474"/>
    </source>
</evidence>
<dbReference type="AlphaFoldDB" id="A0A3A9YDA4"/>
<dbReference type="Pfam" id="PF12680">
    <property type="entry name" value="SnoaL_2"/>
    <property type="match status" value="1"/>
</dbReference>
<name>A0A3A9YDA4_9ACTN</name>